<feature type="chain" id="PRO_5040806446" evidence="1">
    <location>
        <begin position="31"/>
        <end position="426"/>
    </location>
</feature>
<protein>
    <submittedName>
        <fullName evidence="3">1,4-butanediol diacrylate esterase</fullName>
    </submittedName>
</protein>
<accession>A0A9W6N0G0</accession>
<keyword evidence="4" id="KW-1185">Reference proteome</keyword>
<evidence type="ECO:0000256" key="1">
    <source>
        <dbReference type="SAM" id="SignalP"/>
    </source>
</evidence>
<evidence type="ECO:0000259" key="2">
    <source>
        <dbReference type="Pfam" id="PF00144"/>
    </source>
</evidence>
<dbReference type="Proteomes" id="UP001143370">
    <property type="component" value="Unassembled WGS sequence"/>
</dbReference>
<dbReference type="InterPro" id="IPR001466">
    <property type="entry name" value="Beta-lactam-related"/>
</dbReference>
<dbReference type="InterPro" id="IPR050789">
    <property type="entry name" value="Diverse_Enzym_Activities"/>
</dbReference>
<dbReference type="InterPro" id="IPR012338">
    <property type="entry name" value="Beta-lactam/transpept-like"/>
</dbReference>
<dbReference type="InterPro" id="IPR006311">
    <property type="entry name" value="TAT_signal"/>
</dbReference>
<reference evidence="3" key="2">
    <citation type="submission" date="2023-01" db="EMBL/GenBank/DDBJ databases">
        <authorList>
            <person name="Sun Q."/>
            <person name="Evtushenko L."/>
        </authorList>
    </citation>
    <scope>NUCLEOTIDE SEQUENCE</scope>
    <source>
        <strain evidence="3">VKM B-2484</strain>
    </source>
</reference>
<dbReference type="AlphaFoldDB" id="A0A9W6N0G0"/>
<dbReference type="EMBL" id="BSFJ01000021">
    <property type="protein sequence ID" value="GLK73136.1"/>
    <property type="molecule type" value="Genomic_DNA"/>
</dbReference>
<organism evidence="3 4">
    <name type="scientific">Ancylobacter dichloromethanicus</name>
    <dbReference type="NCBI Taxonomy" id="518825"/>
    <lineage>
        <taxon>Bacteria</taxon>
        <taxon>Pseudomonadati</taxon>
        <taxon>Pseudomonadota</taxon>
        <taxon>Alphaproteobacteria</taxon>
        <taxon>Hyphomicrobiales</taxon>
        <taxon>Xanthobacteraceae</taxon>
        <taxon>Ancylobacter</taxon>
    </lineage>
</organism>
<sequence length="426" mass="46313">MNPMTRRTILQRGGLLGGLLALDAVRPAFAATRPAASLRSAGAIDAALRGGVSRNDVAGVVAMAATRKGLVYEGSFGTSNVATGAPMTVDTVFWLLSMTKAFTATACMQLVEQGRINLDDEAAKYLPELAAPKVMEGFAADGTPRLRPARRAITVRHLLTHTSGFTYSIWSEALTRYQQVTGMPDIATCKNAAFTAPLEFDPGERWEYGISMDWVGKLVEAVSDQSLEVYFRENIFGPLGMKDSGFLIGSVQKKRVATFHSRRADGGLEPGPFEMPQRPEFFMGGGGAFSTPRDYMAFLQALLDGGALTGTRILRPETVALMMQNQIGELNVHEMRSAQPGYSRSFDQFPGQPHKWGLSFDINAEPGPNGRSAGSVSWAGLLNCYFWIDPVKHVTGALFTQILPFYDERVVALYGAFERELYAGLA</sequence>
<comment type="caution">
    <text evidence="3">The sequence shown here is derived from an EMBL/GenBank/DDBJ whole genome shotgun (WGS) entry which is preliminary data.</text>
</comment>
<dbReference type="Pfam" id="PF00144">
    <property type="entry name" value="Beta-lactamase"/>
    <property type="match status" value="1"/>
</dbReference>
<dbReference type="PANTHER" id="PTHR43283">
    <property type="entry name" value="BETA-LACTAMASE-RELATED"/>
    <property type="match status" value="1"/>
</dbReference>
<gene>
    <name evidence="3" type="ORF">GCM10017643_32520</name>
</gene>
<dbReference type="RefSeq" id="WP_213374667.1">
    <property type="nucleotide sequence ID" value="NZ_BSFJ01000021.1"/>
</dbReference>
<name>A0A9W6N0G0_9HYPH</name>
<dbReference type="SUPFAM" id="SSF56601">
    <property type="entry name" value="beta-lactamase/transpeptidase-like"/>
    <property type="match status" value="1"/>
</dbReference>
<reference evidence="3" key="1">
    <citation type="journal article" date="2014" name="Int. J. Syst. Evol. Microbiol.">
        <title>Complete genome sequence of Corynebacterium casei LMG S-19264T (=DSM 44701T), isolated from a smear-ripened cheese.</title>
        <authorList>
            <consortium name="US DOE Joint Genome Institute (JGI-PGF)"/>
            <person name="Walter F."/>
            <person name="Albersmeier A."/>
            <person name="Kalinowski J."/>
            <person name="Ruckert C."/>
        </authorList>
    </citation>
    <scope>NUCLEOTIDE SEQUENCE</scope>
    <source>
        <strain evidence="3">VKM B-2484</strain>
    </source>
</reference>
<keyword evidence="1" id="KW-0732">Signal</keyword>
<dbReference type="PANTHER" id="PTHR43283:SF3">
    <property type="entry name" value="BETA-LACTAMASE FAMILY PROTEIN (AFU_ORTHOLOGUE AFUA_5G07500)"/>
    <property type="match status" value="1"/>
</dbReference>
<feature type="signal peptide" evidence="1">
    <location>
        <begin position="1"/>
        <end position="30"/>
    </location>
</feature>
<proteinExistence type="predicted"/>
<feature type="domain" description="Beta-lactamase-related" evidence="2">
    <location>
        <begin position="45"/>
        <end position="410"/>
    </location>
</feature>
<dbReference type="PROSITE" id="PS51318">
    <property type="entry name" value="TAT"/>
    <property type="match status" value="1"/>
</dbReference>
<evidence type="ECO:0000313" key="4">
    <source>
        <dbReference type="Proteomes" id="UP001143370"/>
    </source>
</evidence>
<dbReference type="Gene3D" id="3.40.710.10">
    <property type="entry name" value="DD-peptidase/beta-lactamase superfamily"/>
    <property type="match status" value="1"/>
</dbReference>
<evidence type="ECO:0000313" key="3">
    <source>
        <dbReference type="EMBL" id="GLK73136.1"/>
    </source>
</evidence>